<protein>
    <submittedName>
        <fullName evidence="1">Uncharacterized protein</fullName>
    </submittedName>
</protein>
<accession>A0A815ARL3</accession>
<name>A0A815ARL3_9BILA</name>
<evidence type="ECO:0000313" key="2">
    <source>
        <dbReference type="EMBL" id="CAF4038617.1"/>
    </source>
</evidence>
<dbReference type="Proteomes" id="UP000663829">
    <property type="component" value="Unassembled WGS sequence"/>
</dbReference>
<organism evidence="1 3">
    <name type="scientific">Didymodactylos carnosus</name>
    <dbReference type="NCBI Taxonomy" id="1234261"/>
    <lineage>
        <taxon>Eukaryota</taxon>
        <taxon>Metazoa</taxon>
        <taxon>Spiralia</taxon>
        <taxon>Gnathifera</taxon>
        <taxon>Rotifera</taxon>
        <taxon>Eurotatoria</taxon>
        <taxon>Bdelloidea</taxon>
        <taxon>Philodinida</taxon>
        <taxon>Philodinidae</taxon>
        <taxon>Didymodactylos</taxon>
    </lineage>
</organism>
<keyword evidence="3" id="KW-1185">Reference proteome</keyword>
<evidence type="ECO:0000313" key="1">
    <source>
        <dbReference type="EMBL" id="CAF1261003.1"/>
    </source>
</evidence>
<dbReference type="EMBL" id="CAJOBC010018734">
    <property type="protein sequence ID" value="CAF4038617.1"/>
    <property type="molecule type" value="Genomic_DNA"/>
</dbReference>
<dbReference type="AlphaFoldDB" id="A0A815ARL3"/>
<sequence>MLPTRFNSHFNIEQFILLYSLKLTGLTSDDLEQILSKISKLEHLAILDINALTPKNMHIKNICDKILTDKLKSLKKCSLAFYHPLKLNELTPKSNIETLRMSQLNSINDLIRLFHHIPKIRTLDIVLSYDKRFQTVLFTNENNLQLLVPNLTIFRISVGQTPYTQVESLLKSLPQLKVHEHVQRSQYRGATDIGISVSVRIITPTGIPALAKYDQDKPVSIGTTVPMPVRYRYEKQIVFDYQDGILEVYTRPYFEMIFNTHLYNVKLKSTGEQLDQKIYENVQELYLVLTTKKEKDQITKRQFVNVNSLVVSFLLENISCLTFVDDLAQLITLSNLSSLSFDGNHIHSKYLLVQLLDEAPNITSLTLDYDLLTELIFDDIDKMKTFCYDNIQTLIIHSIWHISHEVIIKVLNLFLNVTYLSLDIESSIISRLRQTHSVKRTRLSSSDEDNPIYDFLIILLKNRNQKLNQLHFHLKNHRFFEFLQLSGRLRRYMNETRLDADLESTPNNEYLHIWFR</sequence>
<evidence type="ECO:0000313" key="3">
    <source>
        <dbReference type="Proteomes" id="UP000663829"/>
    </source>
</evidence>
<reference evidence="1" key="1">
    <citation type="submission" date="2021-02" db="EMBL/GenBank/DDBJ databases">
        <authorList>
            <person name="Nowell W R."/>
        </authorList>
    </citation>
    <scope>NUCLEOTIDE SEQUENCE</scope>
</reference>
<comment type="caution">
    <text evidence="1">The sequence shown here is derived from an EMBL/GenBank/DDBJ whole genome shotgun (WGS) entry which is preliminary data.</text>
</comment>
<dbReference type="EMBL" id="CAJNOQ010010788">
    <property type="protein sequence ID" value="CAF1261003.1"/>
    <property type="molecule type" value="Genomic_DNA"/>
</dbReference>
<proteinExistence type="predicted"/>
<gene>
    <name evidence="1" type="ORF">GPM918_LOCUS26603</name>
    <name evidence="2" type="ORF">SRO942_LOCUS26784</name>
</gene>
<dbReference type="Proteomes" id="UP000681722">
    <property type="component" value="Unassembled WGS sequence"/>
</dbReference>